<accession>A0A4Y2BRT1</accession>
<dbReference type="Proteomes" id="UP000499080">
    <property type="component" value="Unassembled WGS sequence"/>
</dbReference>
<keyword evidence="2" id="KW-1185">Reference proteome</keyword>
<proteinExistence type="predicted"/>
<dbReference type="EMBL" id="BGPR01000102">
    <property type="protein sequence ID" value="GBL94379.1"/>
    <property type="molecule type" value="Genomic_DNA"/>
</dbReference>
<comment type="caution">
    <text evidence="1">The sequence shown here is derived from an EMBL/GenBank/DDBJ whole genome shotgun (WGS) entry which is preliminary data.</text>
</comment>
<evidence type="ECO:0000313" key="2">
    <source>
        <dbReference type="Proteomes" id="UP000499080"/>
    </source>
</evidence>
<reference evidence="1 2" key="1">
    <citation type="journal article" date="2019" name="Sci. Rep.">
        <title>Orb-weaving spider Araneus ventricosus genome elucidates the spidroin gene catalogue.</title>
        <authorList>
            <person name="Kono N."/>
            <person name="Nakamura H."/>
            <person name="Ohtoshi R."/>
            <person name="Moran D.A.P."/>
            <person name="Shinohara A."/>
            <person name="Yoshida Y."/>
            <person name="Fujiwara M."/>
            <person name="Mori M."/>
            <person name="Tomita M."/>
            <person name="Arakawa K."/>
        </authorList>
    </citation>
    <scope>NUCLEOTIDE SEQUENCE [LARGE SCALE GENOMIC DNA]</scope>
</reference>
<gene>
    <name evidence="1" type="ORF">AVEN_7353_1</name>
</gene>
<evidence type="ECO:0000313" key="1">
    <source>
        <dbReference type="EMBL" id="GBL94379.1"/>
    </source>
</evidence>
<sequence>MEYGIENASAKCDVVLSDFNSLVFFWDDLKSFPYGTPVETPEYLIAKVMTAETKVQKTPGIFEHTRQLRVFMPYTVISSCATLNKYCKNNSSFCALCKLCVYMV</sequence>
<name>A0A4Y2BRT1_ARAVE</name>
<organism evidence="1 2">
    <name type="scientific">Araneus ventricosus</name>
    <name type="common">Orbweaver spider</name>
    <name type="synonym">Epeira ventricosa</name>
    <dbReference type="NCBI Taxonomy" id="182803"/>
    <lineage>
        <taxon>Eukaryota</taxon>
        <taxon>Metazoa</taxon>
        <taxon>Ecdysozoa</taxon>
        <taxon>Arthropoda</taxon>
        <taxon>Chelicerata</taxon>
        <taxon>Arachnida</taxon>
        <taxon>Araneae</taxon>
        <taxon>Araneomorphae</taxon>
        <taxon>Entelegynae</taxon>
        <taxon>Araneoidea</taxon>
        <taxon>Araneidae</taxon>
        <taxon>Araneus</taxon>
    </lineage>
</organism>
<dbReference type="AlphaFoldDB" id="A0A4Y2BRT1"/>
<protein>
    <submittedName>
        <fullName evidence="1">Uncharacterized protein</fullName>
    </submittedName>
</protein>